<dbReference type="InterPro" id="IPR039421">
    <property type="entry name" value="Type_1_exporter"/>
</dbReference>
<keyword evidence="4 9" id="KW-0067">ATP-binding</keyword>
<dbReference type="Pfam" id="PF00005">
    <property type="entry name" value="ABC_tran"/>
    <property type="match status" value="1"/>
</dbReference>
<keyword evidence="2 7" id="KW-0812">Transmembrane</keyword>
<evidence type="ECO:0000256" key="1">
    <source>
        <dbReference type="ARBA" id="ARBA00004651"/>
    </source>
</evidence>
<comment type="caution">
    <text evidence="9">The sequence shown here is derived from an EMBL/GenBank/DDBJ whole genome shotgun (WGS) entry which is preliminary data.</text>
</comment>
<evidence type="ECO:0000313" key="9">
    <source>
        <dbReference type="EMBL" id="MBL4937334.1"/>
    </source>
</evidence>
<dbReference type="PROSITE" id="PS00211">
    <property type="entry name" value="ABC_TRANSPORTER_1"/>
    <property type="match status" value="1"/>
</dbReference>
<proteinExistence type="predicted"/>
<comment type="subcellular location">
    <subcellularLocation>
        <location evidence="1">Cell membrane</location>
        <topology evidence="1">Multi-pass membrane protein</topology>
    </subcellularLocation>
</comment>
<organism evidence="9 10">
    <name type="scientific">Clostridium rhizosphaerae</name>
    <dbReference type="NCBI Taxonomy" id="2803861"/>
    <lineage>
        <taxon>Bacteria</taxon>
        <taxon>Bacillati</taxon>
        <taxon>Bacillota</taxon>
        <taxon>Clostridia</taxon>
        <taxon>Eubacteriales</taxon>
        <taxon>Clostridiaceae</taxon>
        <taxon>Clostridium</taxon>
    </lineage>
</organism>
<dbReference type="GO" id="GO:0005524">
    <property type="term" value="F:ATP binding"/>
    <property type="evidence" value="ECO:0007669"/>
    <property type="project" value="UniProtKB-KW"/>
</dbReference>
<gene>
    <name evidence="9" type="ORF">JK636_16520</name>
</gene>
<keyword evidence="3" id="KW-0547">Nucleotide-binding</keyword>
<dbReference type="Gene3D" id="3.40.50.300">
    <property type="entry name" value="P-loop containing nucleotide triphosphate hydrolases"/>
    <property type="match status" value="1"/>
</dbReference>
<keyword evidence="6 7" id="KW-0472">Membrane</keyword>
<feature type="transmembrane region" description="Helical" evidence="7">
    <location>
        <begin position="66"/>
        <end position="85"/>
    </location>
</feature>
<reference evidence="9 10" key="1">
    <citation type="submission" date="2021-01" db="EMBL/GenBank/DDBJ databases">
        <title>Genome public.</title>
        <authorList>
            <person name="Liu C."/>
            <person name="Sun Q."/>
        </authorList>
    </citation>
    <scope>NUCLEOTIDE SEQUENCE [LARGE SCALE GENOMIC DNA]</scope>
    <source>
        <strain evidence="9 10">YIM B02515</strain>
    </source>
</reference>
<name>A0ABS1TD93_9CLOT</name>
<dbReference type="RefSeq" id="WP_202750088.1">
    <property type="nucleotide sequence ID" value="NZ_JAESWC010000014.1"/>
</dbReference>
<evidence type="ECO:0000256" key="3">
    <source>
        <dbReference type="ARBA" id="ARBA00022741"/>
    </source>
</evidence>
<dbReference type="PANTHER" id="PTHR24221:SF503">
    <property type="entry name" value="MITOCHONDRIAL POTASSIUM CHANNEL ATP-BINDING SUBUNIT"/>
    <property type="match status" value="1"/>
</dbReference>
<accession>A0ABS1TD93</accession>
<evidence type="ECO:0000313" key="10">
    <source>
        <dbReference type="Proteomes" id="UP000632377"/>
    </source>
</evidence>
<dbReference type="InterPro" id="IPR036640">
    <property type="entry name" value="ABC1_TM_sf"/>
</dbReference>
<feature type="transmembrane region" description="Helical" evidence="7">
    <location>
        <begin position="146"/>
        <end position="175"/>
    </location>
</feature>
<dbReference type="SUPFAM" id="SSF90123">
    <property type="entry name" value="ABC transporter transmembrane region"/>
    <property type="match status" value="1"/>
</dbReference>
<sequence length="589" mass="68572">MRYMLDNLLETNKYIFKCCPERYAVYIFLNILSVVQTVVIIKASEFTCNAVYRLFTRTSYGINKEVNIIVLYSIALILLYIISVLRKLLLSSINLKISFNFENDLNSKLSKVLWDYYEQHETYLKIHEVKTKALASMLTLMESSMFYITTFISIFVYGFFLSQINILAVAVYFILVLISIEISDRVFDEVKDIWDKIQPHSLKQKYFFGISGDKIGHQEYKFNRLFSFVSNRWEHYFDEEYKLRLKIFKRYEITLQTARIILNTPYMLMMIYVSYEIVIGKHEIGFLMLCQTMFNNIVNTFGGIQQYINRDKVEAKFVRSFFDILQLKEEQKISCVRTVKGCINFEDISYSYPQSKTKALDAFNFKIRQGEKIAIVGHNGSGKTTFTNLLMALTDNFEGNIQLGKNSNNNEISHLRNSVSCILQDFSQYQMTIRENIEAGNSDYNFSDGEIIELLQKVGLNEYVLSLPYGIYTKLGQLDDGIDLSKGQWQRLAIARLLANDKASIWILDEPTAYLDPISEIETYNLIYELAGDRTVLFISHRLGFAKKADRIVVFENGVIVEEGIHSELITLNGRYAEMYRNQQEWYAA</sequence>
<keyword evidence="10" id="KW-1185">Reference proteome</keyword>
<dbReference type="InterPro" id="IPR003439">
    <property type="entry name" value="ABC_transporter-like_ATP-bd"/>
</dbReference>
<protein>
    <submittedName>
        <fullName evidence="9">ABC transporter ATP-binding protein</fullName>
    </submittedName>
</protein>
<dbReference type="PROSITE" id="PS50893">
    <property type="entry name" value="ABC_TRANSPORTER_2"/>
    <property type="match status" value="1"/>
</dbReference>
<evidence type="ECO:0000256" key="7">
    <source>
        <dbReference type="SAM" id="Phobius"/>
    </source>
</evidence>
<dbReference type="InterPro" id="IPR003593">
    <property type="entry name" value="AAA+_ATPase"/>
</dbReference>
<evidence type="ECO:0000256" key="5">
    <source>
        <dbReference type="ARBA" id="ARBA00022989"/>
    </source>
</evidence>
<feature type="domain" description="ABC transporter" evidence="8">
    <location>
        <begin position="343"/>
        <end position="582"/>
    </location>
</feature>
<dbReference type="EMBL" id="JAESWC010000014">
    <property type="protein sequence ID" value="MBL4937334.1"/>
    <property type="molecule type" value="Genomic_DNA"/>
</dbReference>
<evidence type="ECO:0000256" key="6">
    <source>
        <dbReference type="ARBA" id="ARBA00023136"/>
    </source>
</evidence>
<dbReference type="SUPFAM" id="SSF52540">
    <property type="entry name" value="P-loop containing nucleoside triphosphate hydrolases"/>
    <property type="match status" value="1"/>
</dbReference>
<evidence type="ECO:0000256" key="2">
    <source>
        <dbReference type="ARBA" id="ARBA00022692"/>
    </source>
</evidence>
<dbReference type="PANTHER" id="PTHR24221">
    <property type="entry name" value="ATP-BINDING CASSETTE SUB-FAMILY B"/>
    <property type="match status" value="1"/>
</dbReference>
<dbReference type="InterPro" id="IPR017871">
    <property type="entry name" value="ABC_transporter-like_CS"/>
</dbReference>
<dbReference type="Proteomes" id="UP000632377">
    <property type="component" value="Unassembled WGS sequence"/>
</dbReference>
<keyword evidence="5 7" id="KW-1133">Transmembrane helix</keyword>
<evidence type="ECO:0000259" key="8">
    <source>
        <dbReference type="PROSITE" id="PS50893"/>
    </source>
</evidence>
<evidence type="ECO:0000256" key="4">
    <source>
        <dbReference type="ARBA" id="ARBA00022840"/>
    </source>
</evidence>
<dbReference type="SMART" id="SM00382">
    <property type="entry name" value="AAA"/>
    <property type="match status" value="1"/>
</dbReference>
<feature type="transmembrane region" description="Helical" evidence="7">
    <location>
        <begin position="23"/>
        <end position="46"/>
    </location>
</feature>
<dbReference type="InterPro" id="IPR027417">
    <property type="entry name" value="P-loop_NTPase"/>
</dbReference>